<feature type="transmembrane region" description="Helical" evidence="6">
    <location>
        <begin position="68"/>
        <end position="89"/>
    </location>
</feature>
<evidence type="ECO:0000256" key="5">
    <source>
        <dbReference type="ARBA" id="ARBA00023136"/>
    </source>
</evidence>
<feature type="transmembrane region" description="Helical" evidence="6">
    <location>
        <begin position="129"/>
        <end position="147"/>
    </location>
</feature>
<keyword evidence="4 6" id="KW-1133">Transmembrane helix</keyword>
<feature type="transmembrane region" description="Helical" evidence="6">
    <location>
        <begin position="201"/>
        <end position="218"/>
    </location>
</feature>
<dbReference type="CDD" id="cd06581">
    <property type="entry name" value="TM_PBP1_LivM_like"/>
    <property type="match status" value="1"/>
</dbReference>
<comment type="subcellular location">
    <subcellularLocation>
        <location evidence="1">Cell membrane</location>
        <topology evidence="1">Multi-pass membrane protein</topology>
    </subcellularLocation>
</comment>
<feature type="transmembrane region" description="Helical" evidence="6">
    <location>
        <begin position="43"/>
        <end position="61"/>
    </location>
</feature>
<feature type="transmembrane region" description="Helical" evidence="6">
    <location>
        <begin position="101"/>
        <end position="122"/>
    </location>
</feature>
<keyword evidence="3 6" id="KW-0812">Transmembrane</keyword>
<evidence type="ECO:0000313" key="7">
    <source>
        <dbReference type="EMBL" id="MBL3674675.1"/>
    </source>
</evidence>
<evidence type="ECO:0000313" key="8">
    <source>
        <dbReference type="Proteomes" id="UP000644749"/>
    </source>
</evidence>
<proteinExistence type="predicted"/>
<dbReference type="PANTHER" id="PTHR30482:SF10">
    <property type="entry name" value="HIGH-AFFINITY BRANCHED-CHAIN AMINO ACID TRANSPORT PROTEIN BRAE"/>
    <property type="match status" value="1"/>
</dbReference>
<keyword evidence="2" id="KW-1003">Cell membrane</keyword>
<organism evidence="7 8">
    <name type="scientific">Paracoccus aerius</name>
    <dbReference type="NCBI Taxonomy" id="1915382"/>
    <lineage>
        <taxon>Bacteria</taxon>
        <taxon>Pseudomonadati</taxon>
        <taxon>Pseudomonadota</taxon>
        <taxon>Alphaproteobacteria</taxon>
        <taxon>Rhodobacterales</taxon>
        <taxon>Paracoccaceae</taxon>
        <taxon>Paracoccus</taxon>
    </lineage>
</organism>
<feature type="transmembrane region" description="Helical" evidence="6">
    <location>
        <begin position="421"/>
        <end position="440"/>
    </location>
</feature>
<feature type="transmembrane region" description="Helical" evidence="6">
    <location>
        <begin position="357"/>
        <end position="385"/>
    </location>
</feature>
<evidence type="ECO:0000256" key="3">
    <source>
        <dbReference type="ARBA" id="ARBA00022692"/>
    </source>
</evidence>
<feature type="transmembrane region" description="Helical" evidence="6">
    <location>
        <begin position="167"/>
        <end position="189"/>
    </location>
</feature>
<evidence type="ECO:0000256" key="1">
    <source>
        <dbReference type="ARBA" id="ARBA00004651"/>
    </source>
</evidence>
<name>A0ABS1S7I3_9RHOB</name>
<feature type="transmembrane region" description="Helical" evidence="6">
    <location>
        <begin position="266"/>
        <end position="291"/>
    </location>
</feature>
<dbReference type="RefSeq" id="WP_191310993.1">
    <property type="nucleotide sequence ID" value="NZ_BNCL01000011.1"/>
</dbReference>
<dbReference type="InterPro" id="IPR043428">
    <property type="entry name" value="LivM-like"/>
</dbReference>
<sequence>MSSNRQAAASSPWRAPVLFAILAALFVLEGTVRNGMFSGSWNTSLAILNMGLISAITALGVNMQWGYAGLFNTGVVGFLAIGGLAPVLVSLPPVEGAWAAGGPRLILSLLVGLGTLALARIVYGRTRKVWTVALVLLVGLVAYRWLFDPAVTAIEANDPARTGNIGGLGLPILLSWLVGGAFAAAAAWAVGKVALGLRSDYLAIATLGIGEIIVAVMRNEDWLARGVKNIAAIPRPVPYETELQQNPAFADFAAGWGFGVAEASGIWVKLCYMSLFLVVLLVIILLAELALKSPWGRMMRAIRDNETAAEAMGKDVTARHLQVFVLGSAVIGVAGAMMITLDGLLAPTSFNPLRYTFLIWVMVIVGGSGNNWGSVLGAVLIWFLWIKAEVWGPNLIGVLVGPLPDGDIKAHLLGSAPHMRFIAMGLVLLMVLRFAPRGLVPEK</sequence>
<gene>
    <name evidence="7" type="ORF">JL111_14395</name>
</gene>
<evidence type="ECO:0000256" key="2">
    <source>
        <dbReference type="ARBA" id="ARBA00022475"/>
    </source>
</evidence>
<dbReference type="EMBL" id="JAESHT010000012">
    <property type="protein sequence ID" value="MBL3674675.1"/>
    <property type="molecule type" value="Genomic_DNA"/>
</dbReference>
<dbReference type="Proteomes" id="UP000644749">
    <property type="component" value="Unassembled WGS sequence"/>
</dbReference>
<dbReference type="Pfam" id="PF02653">
    <property type="entry name" value="BPD_transp_2"/>
    <property type="match status" value="1"/>
</dbReference>
<evidence type="ECO:0000256" key="4">
    <source>
        <dbReference type="ARBA" id="ARBA00022989"/>
    </source>
</evidence>
<feature type="transmembrane region" description="Helical" evidence="6">
    <location>
        <begin position="323"/>
        <end position="345"/>
    </location>
</feature>
<dbReference type="PANTHER" id="PTHR30482">
    <property type="entry name" value="HIGH-AFFINITY BRANCHED-CHAIN AMINO ACID TRANSPORT SYSTEM PERMEASE"/>
    <property type="match status" value="1"/>
</dbReference>
<evidence type="ECO:0000256" key="6">
    <source>
        <dbReference type="SAM" id="Phobius"/>
    </source>
</evidence>
<reference evidence="7 8" key="1">
    <citation type="submission" date="2021-01" db="EMBL/GenBank/DDBJ databases">
        <title>011410 draft genome.</title>
        <authorList>
            <person name="Lang L."/>
        </authorList>
    </citation>
    <scope>NUCLEOTIDE SEQUENCE [LARGE SCALE GENOMIC DNA]</scope>
    <source>
        <strain evidence="7 8">KCTC 42845</strain>
    </source>
</reference>
<comment type="caution">
    <text evidence="7">The sequence shown here is derived from an EMBL/GenBank/DDBJ whole genome shotgun (WGS) entry which is preliminary data.</text>
</comment>
<keyword evidence="8" id="KW-1185">Reference proteome</keyword>
<protein>
    <submittedName>
        <fullName evidence="7">Branched-chain amino acid ABC transporter permease</fullName>
    </submittedName>
</protein>
<keyword evidence="5 6" id="KW-0472">Membrane</keyword>
<accession>A0ABS1S7I3</accession>
<dbReference type="InterPro" id="IPR001851">
    <property type="entry name" value="ABC_transp_permease"/>
</dbReference>